<evidence type="ECO:0000313" key="2">
    <source>
        <dbReference type="Proteomes" id="UP000005950"/>
    </source>
</evidence>
<dbReference type="HOGENOM" id="CLU_064921_0_0_9"/>
<protein>
    <submittedName>
        <fullName evidence="1">Uncharacterized protein</fullName>
    </submittedName>
</protein>
<name>B9Y8H9_9FIRM</name>
<dbReference type="EMBL" id="ACCF01000125">
    <property type="protein sequence ID" value="EEF67714.1"/>
    <property type="molecule type" value="Genomic_DNA"/>
</dbReference>
<dbReference type="AlphaFoldDB" id="B9Y8H9"/>
<reference evidence="1 2" key="1">
    <citation type="submission" date="2008-12" db="EMBL/GenBank/DDBJ databases">
        <authorList>
            <person name="Fulton L."/>
            <person name="Clifton S."/>
            <person name="Fulton B."/>
            <person name="Xu J."/>
            <person name="Minx P."/>
            <person name="Pepin K.H."/>
            <person name="Johnson M."/>
            <person name="Bhonagiri V."/>
            <person name="Nash W.E."/>
            <person name="Mardis E.R."/>
            <person name="Wilson R.K."/>
        </authorList>
    </citation>
    <scope>NUCLEOTIDE SEQUENCE [LARGE SCALE GENOMIC DNA]</scope>
    <source>
        <strain evidence="1 2">DSM 12042</strain>
    </source>
</reference>
<sequence length="364" mass="42899">MKLSNMQLINKRVRKMKKIAELSLSVGSNNHLLGINEKYDLLFIQKGKELILFSLKVLEVLERYKFSGVPEAIIFSESKDYAILVCRQGFSYSNKVYLVNLQEDLKHLNFSWKGEAADVFKSTIFSLPNYPDHVLIGRKNSLELFDCRKDEIDYIYQTDKKIHLINIIELEDKCCLAVRYAAEFQEDISKIYLEKPDIRYYNIKEGTIHEQSHVEVEFSKYYNDKTIHFIYNGSQSILSNSRTLSEQVYNAQLYRFGIDYVDMEGRYLSGEVHFFDQEDDYLGRYSFLMDAKTFLPVYAQKEGPKLYYYTKKNYLIYMEISKENDIEIVEFTEEDHQSLTMELLSKGRVKKNKVDSKGFKQIIL</sequence>
<comment type="caution">
    <text evidence="1">The sequence shown here is derived from an EMBL/GenBank/DDBJ whole genome shotgun (WGS) entry which is preliminary data.</text>
</comment>
<reference evidence="1 2" key="2">
    <citation type="submission" date="2009-02" db="EMBL/GenBank/DDBJ databases">
        <title>Draft genome sequence of Holdemania filiformis DSM 12042.</title>
        <authorList>
            <person name="Sudarsanam P."/>
            <person name="Ley R."/>
            <person name="Guruge J."/>
            <person name="Turnbaugh P.J."/>
            <person name="Mahowald M."/>
            <person name="Liep D."/>
            <person name="Gordon J."/>
        </authorList>
    </citation>
    <scope>NUCLEOTIDE SEQUENCE [LARGE SCALE GENOMIC DNA]</scope>
    <source>
        <strain evidence="1 2">DSM 12042</strain>
    </source>
</reference>
<accession>B9Y8H9</accession>
<gene>
    <name evidence="1" type="ORF">HOLDEFILI_02126</name>
</gene>
<organism evidence="1 2">
    <name type="scientific">Holdemania filiformis DSM 12042</name>
    <dbReference type="NCBI Taxonomy" id="545696"/>
    <lineage>
        <taxon>Bacteria</taxon>
        <taxon>Bacillati</taxon>
        <taxon>Bacillota</taxon>
        <taxon>Erysipelotrichia</taxon>
        <taxon>Erysipelotrichales</taxon>
        <taxon>Erysipelotrichaceae</taxon>
        <taxon>Holdemania</taxon>
    </lineage>
</organism>
<dbReference type="Proteomes" id="UP000005950">
    <property type="component" value="Unassembled WGS sequence"/>
</dbReference>
<evidence type="ECO:0000313" key="1">
    <source>
        <dbReference type="EMBL" id="EEF67714.1"/>
    </source>
</evidence>
<dbReference type="STRING" id="545696.HOLDEFILI_02126"/>
<proteinExistence type="predicted"/>